<dbReference type="Proteomes" id="UP000492821">
    <property type="component" value="Unassembled WGS sequence"/>
</dbReference>
<dbReference type="InterPro" id="IPR019319">
    <property type="entry name" value="Plg-R(KT)"/>
</dbReference>
<proteinExistence type="predicted"/>
<dbReference type="WBParaSite" id="Pan_g12551.t1">
    <property type="protein sequence ID" value="Pan_g12551.t1"/>
    <property type="gene ID" value="Pan_g12551"/>
</dbReference>
<organism evidence="1 2">
    <name type="scientific">Panagrellus redivivus</name>
    <name type="common">Microworm</name>
    <dbReference type="NCBI Taxonomy" id="6233"/>
    <lineage>
        <taxon>Eukaryota</taxon>
        <taxon>Metazoa</taxon>
        <taxon>Ecdysozoa</taxon>
        <taxon>Nematoda</taxon>
        <taxon>Chromadorea</taxon>
        <taxon>Rhabditida</taxon>
        <taxon>Tylenchina</taxon>
        <taxon>Panagrolaimomorpha</taxon>
        <taxon>Panagrolaimoidea</taxon>
        <taxon>Panagrolaimidae</taxon>
        <taxon>Panagrellus</taxon>
    </lineage>
</organism>
<evidence type="ECO:0000313" key="2">
    <source>
        <dbReference type="WBParaSite" id="Pan_g12551.t1"/>
    </source>
</evidence>
<dbReference type="AlphaFoldDB" id="A0A7E4ZRD4"/>
<reference evidence="2" key="2">
    <citation type="submission" date="2020-10" db="UniProtKB">
        <authorList>
            <consortium name="WormBaseParasite"/>
        </authorList>
    </citation>
    <scope>IDENTIFICATION</scope>
</reference>
<dbReference type="PANTHER" id="PTHR13411">
    <property type="entry name" value="PLASMINOGEN RECEPTOR (KT)"/>
    <property type="match status" value="1"/>
</dbReference>
<sequence>MVFAWFFEPIGTPVDSEETLKRLEKTRVERELALREAIVERQNAYKLAEAKERLTWAAPSGILTAALAGVAAVYHKNLSYTVPILPILAYLGHEAHLVYGNQLDLILKRAESVLSDNTKLSTRAISVREVEARVQQQREATVWSCVDISD</sequence>
<evidence type="ECO:0000313" key="1">
    <source>
        <dbReference type="Proteomes" id="UP000492821"/>
    </source>
</evidence>
<name>A0A7E4ZRD4_PANRE</name>
<dbReference type="PANTHER" id="PTHR13411:SF5">
    <property type="entry name" value="PROTEIN CBR-TAG-281"/>
    <property type="match status" value="1"/>
</dbReference>
<dbReference type="GO" id="GO:0005886">
    <property type="term" value="C:plasma membrane"/>
    <property type="evidence" value="ECO:0007669"/>
    <property type="project" value="InterPro"/>
</dbReference>
<accession>A0A7E4ZRD4</accession>
<keyword evidence="1" id="KW-1185">Reference proteome</keyword>
<protein>
    <submittedName>
        <fullName evidence="2">MICOS complex subunit</fullName>
    </submittedName>
</protein>
<reference evidence="1" key="1">
    <citation type="journal article" date="2013" name="Genetics">
        <title>The draft genome and transcriptome of Panagrellus redivivus are shaped by the harsh demands of a free-living lifestyle.</title>
        <authorList>
            <person name="Srinivasan J."/>
            <person name="Dillman A.R."/>
            <person name="Macchietto M.G."/>
            <person name="Heikkinen L."/>
            <person name="Lakso M."/>
            <person name="Fracchia K.M."/>
            <person name="Antoshechkin I."/>
            <person name="Mortazavi A."/>
            <person name="Wong G."/>
            <person name="Sternberg P.W."/>
        </authorList>
    </citation>
    <scope>NUCLEOTIDE SEQUENCE [LARGE SCALE GENOMIC DNA]</scope>
    <source>
        <strain evidence="1">MT8872</strain>
    </source>
</reference>
<dbReference type="Pfam" id="PF10166">
    <property type="entry name" value="DUF2368"/>
    <property type="match status" value="1"/>
</dbReference>